<protein>
    <submittedName>
        <fullName evidence="6">TetR/AcrR family transcriptional regulator</fullName>
    </submittedName>
</protein>
<dbReference type="InterPro" id="IPR054156">
    <property type="entry name" value="YxaF_TetR_C"/>
</dbReference>
<comment type="caution">
    <text evidence="6">The sequence shown here is derived from an EMBL/GenBank/DDBJ whole genome shotgun (WGS) entry which is preliminary data.</text>
</comment>
<dbReference type="GO" id="GO:0003677">
    <property type="term" value="F:DNA binding"/>
    <property type="evidence" value="ECO:0007669"/>
    <property type="project" value="UniProtKB-UniRule"/>
</dbReference>
<dbReference type="EMBL" id="JACEOG010000001">
    <property type="protein sequence ID" value="MBA4608334.1"/>
    <property type="molecule type" value="Genomic_DNA"/>
</dbReference>
<feature type="DNA-binding region" description="H-T-H motif" evidence="4">
    <location>
        <begin position="28"/>
        <end position="47"/>
    </location>
</feature>
<organism evidence="6 7">
    <name type="scientific">Aeromicrobium phoceense</name>
    <dbReference type="NCBI Taxonomy" id="2754045"/>
    <lineage>
        <taxon>Bacteria</taxon>
        <taxon>Bacillati</taxon>
        <taxon>Actinomycetota</taxon>
        <taxon>Actinomycetes</taxon>
        <taxon>Propionibacteriales</taxon>
        <taxon>Nocardioidaceae</taxon>
        <taxon>Aeromicrobium</taxon>
    </lineage>
</organism>
<dbReference type="SUPFAM" id="SSF48498">
    <property type="entry name" value="Tetracyclin repressor-like, C-terminal domain"/>
    <property type="match status" value="1"/>
</dbReference>
<evidence type="ECO:0000256" key="2">
    <source>
        <dbReference type="ARBA" id="ARBA00023125"/>
    </source>
</evidence>
<dbReference type="Proteomes" id="UP000550354">
    <property type="component" value="Unassembled WGS sequence"/>
</dbReference>
<gene>
    <name evidence="6" type="ORF">H1W00_07575</name>
</gene>
<dbReference type="RefSeq" id="WP_181755137.1">
    <property type="nucleotide sequence ID" value="NZ_JACEOG010000001.1"/>
</dbReference>
<evidence type="ECO:0000256" key="3">
    <source>
        <dbReference type="ARBA" id="ARBA00023163"/>
    </source>
</evidence>
<evidence type="ECO:0000256" key="1">
    <source>
        <dbReference type="ARBA" id="ARBA00023015"/>
    </source>
</evidence>
<evidence type="ECO:0000313" key="6">
    <source>
        <dbReference type="EMBL" id="MBA4608334.1"/>
    </source>
</evidence>
<keyword evidence="2 4" id="KW-0238">DNA-binding</keyword>
<keyword evidence="7" id="KW-1185">Reference proteome</keyword>
<evidence type="ECO:0000256" key="4">
    <source>
        <dbReference type="PROSITE-ProRule" id="PRU00335"/>
    </source>
</evidence>
<evidence type="ECO:0000259" key="5">
    <source>
        <dbReference type="PROSITE" id="PS50977"/>
    </source>
</evidence>
<proteinExistence type="predicted"/>
<dbReference type="AlphaFoldDB" id="A0A838XMY0"/>
<accession>A0A838XMY0</accession>
<keyword evidence="3" id="KW-0804">Transcription</keyword>
<dbReference type="Pfam" id="PF00440">
    <property type="entry name" value="TetR_N"/>
    <property type="match status" value="1"/>
</dbReference>
<sequence length="187" mass="20261">MASRPSPRERLLDATITSLRRHGVQGTGIADLLHTSGAARQSIYQHFPGGKAELVAAATRRAGEFIVRSDEPADPHAHLDRRIDWGIGQMRRHDFALGCPVAAAALAGSEYPEVVEAAAEAFATWTRSFADRLVAAGAEPEAATAFARFQISAIEGAILTARALRTVQPLEDLRTHLHRFVDDLLPH</sequence>
<dbReference type="Pfam" id="PF21993">
    <property type="entry name" value="TetR_C_13_2"/>
    <property type="match status" value="1"/>
</dbReference>
<dbReference type="PANTHER" id="PTHR47506">
    <property type="entry name" value="TRANSCRIPTIONAL REGULATORY PROTEIN"/>
    <property type="match status" value="1"/>
</dbReference>
<keyword evidence="1" id="KW-0805">Transcription regulation</keyword>
<dbReference type="SUPFAM" id="SSF46689">
    <property type="entry name" value="Homeodomain-like"/>
    <property type="match status" value="1"/>
</dbReference>
<dbReference type="InterPro" id="IPR036271">
    <property type="entry name" value="Tet_transcr_reg_TetR-rel_C_sf"/>
</dbReference>
<reference evidence="6 7" key="1">
    <citation type="submission" date="2020-07" db="EMBL/GenBank/DDBJ databases">
        <title>Draft genome and description of Aeromicrobium phoceense strain Marseille-Q0843 isolated from healthy skin swab.</title>
        <authorList>
            <person name="Boxberger M."/>
            <person name="La Scola B."/>
        </authorList>
    </citation>
    <scope>NUCLEOTIDE SEQUENCE [LARGE SCALE GENOMIC DNA]</scope>
    <source>
        <strain evidence="6 7">Marseille-Q0843</strain>
    </source>
</reference>
<dbReference type="InterPro" id="IPR009057">
    <property type="entry name" value="Homeodomain-like_sf"/>
</dbReference>
<evidence type="ECO:0000313" key="7">
    <source>
        <dbReference type="Proteomes" id="UP000550354"/>
    </source>
</evidence>
<dbReference type="Gene3D" id="1.10.357.10">
    <property type="entry name" value="Tetracycline Repressor, domain 2"/>
    <property type="match status" value="1"/>
</dbReference>
<dbReference type="PANTHER" id="PTHR47506:SF3">
    <property type="entry name" value="HTH-TYPE TRANSCRIPTIONAL REGULATOR LMRA"/>
    <property type="match status" value="1"/>
</dbReference>
<name>A0A838XMY0_9ACTN</name>
<dbReference type="PROSITE" id="PS50977">
    <property type="entry name" value="HTH_TETR_2"/>
    <property type="match status" value="1"/>
</dbReference>
<dbReference type="InterPro" id="IPR001647">
    <property type="entry name" value="HTH_TetR"/>
</dbReference>
<feature type="domain" description="HTH tetR-type" evidence="5">
    <location>
        <begin position="5"/>
        <end position="65"/>
    </location>
</feature>